<evidence type="ECO:0000313" key="2">
    <source>
        <dbReference type="EMBL" id="CAA9414968.1"/>
    </source>
</evidence>
<evidence type="ECO:0000256" key="1">
    <source>
        <dbReference type="SAM" id="MobiDB-lite"/>
    </source>
</evidence>
<feature type="compositionally biased region" description="Basic and acidic residues" evidence="1">
    <location>
        <begin position="178"/>
        <end position="193"/>
    </location>
</feature>
<feature type="non-terminal residue" evidence="2">
    <location>
        <position position="1"/>
    </location>
</feature>
<feature type="compositionally biased region" description="Basic residues" evidence="1">
    <location>
        <begin position="207"/>
        <end position="222"/>
    </location>
</feature>
<reference evidence="2" key="1">
    <citation type="submission" date="2020-02" db="EMBL/GenBank/DDBJ databases">
        <authorList>
            <person name="Meier V. D."/>
        </authorList>
    </citation>
    <scope>NUCLEOTIDE SEQUENCE</scope>
    <source>
        <strain evidence="2">AVDCRST_MAG06</strain>
    </source>
</reference>
<feature type="compositionally biased region" description="Basic and acidic residues" evidence="1">
    <location>
        <begin position="345"/>
        <end position="355"/>
    </location>
</feature>
<feature type="non-terminal residue" evidence="2">
    <location>
        <position position="395"/>
    </location>
</feature>
<dbReference type="AlphaFoldDB" id="A0A6J4PHM7"/>
<dbReference type="EMBL" id="CADCUP010000207">
    <property type="protein sequence ID" value="CAA9414968.1"/>
    <property type="molecule type" value="Genomic_DNA"/>
</dbReference>
<name>A0A6J4PHM7_9ACTN</name>
<feature type="compositionally biased region" description="Basic and acidic residues" evidence="1">
    <location>
        <begin position="320"/>
        <end position="337"/>
    </location>
</feature>
<accession>A0A6J4PHM7</accession>
<protein>
    <submittedName>
        <fullName evidence="2">Succinate dehydrogenase cytochrome b subunit</fullName>
    </submittedName>
</protein>
<feature type="compositionally biased region" description="Basic residues" evidence="1">
    <location>
        <begin position="166"/>
        <end position="177"/>
    </location>
</feature>
<gene>
    <name evidence="2" type="ORF">AVDCRST_MAG06-3119</name>
</gene>
<feature type="region of interest" description="Disordered" evidence="1">
    <location>
        <begin position="298"/>
        <end position="395"/>
    </location>
</feature>
<feature type="compositionally biased region" description="Basic residues" evidence="1">
    <location>
        <begin position="373"/>
        <end position="395"/>
    </location>
</feature>
<sequence length="395" mass="43863">VIRRHHVRPPGHAAPPGRAVRAADHRCGAGGVLPPGRRVVVARAVRRLAVHARSARSAAARRDGGAANGWIDREAAILETLTSIRRGALVGLGRPGPAALHQAGVVVARLPGRPAVAGAVPIEPARSPPTSPRMEAGRTFVTRPALLPGVSRQYREVRGNPNIRPRPGHRSTRLSLHHRPEAPRGPQRTDLHRLRPAAHVRQPQGLRRSRLVQRVRRAPAHVRRADPAPRRTAVDGARRADHGGPHPRLRLHDAVAPRSERPAGQVRQEEAHRRDLGERVHALGRPRAPALHRVAPAALHDRQDQSCRRCHQRPVQPDGRLLRRLVDDGDLPRRDAGAGRPHPPRVLERLPDARPHQHRSLPRPRQAGLPHPGGRRRRRVLARPARRRRRRHREV</sequence>
<feature type="region of interest" description="Disordered" evidence="1">
    <location>
        <begin position="151"/>
        <end position="274"/>
    </location>
</feature>
<proteinExistence type="predicted"/>
<organism evidence="2">
    <name type="scientific">uncultured Nocardioides sp</name>
    <dbReference type="NCBI Taxonomy" id="198441"/>
    <lineage>
        <taxon>Bacteria</taxon>
        <taxon>Bacillati</taxon>
        <taxon>Actinomycetota</taxon>
        <taxon>Actinomycetes</taxon>
        <taxon>Propionibacteriales</taxon>
        <taxon>Nocardioidaceae</taxon>
        <taxon>Nocardioides</taxon>
        <taxon>environmental samples</taxon>
    </lineage>
</organism>
<feature type="compositionally biased region" description="Basic and acidic residues" evidence="1">
    <location>
        <begin position="223"/>
        <end position="274"/>
    </location>
</feature>